<proteinExistence type="predicted"/>
<accession>A0A0G1XSG6</accession>
<dbReference type="InterPro" id="IPR007922">
    <property type="entry name" value="DciA-like"/>
</dbReference>
<evidence type="ECO:0000313" key="2">
    <source>
        <dbReference type="Proteomes" id="UP000034119"/>
    </source>
</evidence>
<dbReference type="Pfam" id="PF05258">
    <property type="entry name" value="DciA"/>
    <property type="match status" value="1"/>
</dbReference>
<dbReference type="EMBL" id="LCPW01000016">
    <property type="protein sequence ID" value="KKW05532.1"/>
    <property type="molecule type" value="Genomic_DNA"/>
</dbReference>
<dbReference type="AlphaFoldDB" id="A0A0G1XSG6"/>
<gene>
    <name evidence="1" type="ORF">UY40_C0016G0012</name>
</gene>
<name>A0A0G1XSG6_9BACT</name>
<sequence length="94" mass="10377">MTGFESLKESLEKSWRRSPIKGAVLAVKVEEALKSLLPKDAKMVSFKEGKLVLGASSPQAANDLYLMSRQIKKGVNQVLGAKVVDKIRYRAQTD</sequence>
<evidence type="ECO:0000313" key="1">
    <source>
        <dbReference type="EMBL" id="KKW05532.1"/>
    </source>
</evidence>
<reference evidence="1 2" key="1">
    <citation type="journal article" date="2015" name="Nature">
        <title>rRNA introns, odd ribosomes, and small enigmatic genomes across a large radiation of phyla.</title>
        <authorList>
            <person name="Brown C.T."/>
            <person name="Hug L.A."/>
            <person name="Thomas B.C."/>
            <person name="Sharon I."/>
            <person name="Castelle C.J."/>
            <person name="Singh A."/>
            <person name="Wilkins M.J."/>
            <person name="Williams K.H."/>
            <person name="Banfield J.F."/>
        </authorList>
    </citation>
    <scope>NUCLEOTIDE SEQUENCE [LARGE SCALE GENOMIC DNA]</scope>
</reference>
<comment type="caution">
    <text evidence="1">The sequence shown here is derived from an EMBL/GenBank/DDBJ whole genome shotgun (WGS) entry which is preliminary data.</text>
</comment>
<protein>
    <submittedName>
        <fullName evidence="1">Uncharacterized protein</fullName>
    </submittedName>
</protein>
<organism evidence="1 2">
    <name type="scientific">candidate division CPR1 bacterium GW2011_GWC1_49_13</name>
    <dbReference type="NCBI Taxonomy" id="1618342"/>
    <lineage>
        <taxon>Bacteria</taxon>
        <taxon>candidate division CPR1</taxon>
    </lineage>
</organism>
<dbReference type="Proteomes" id="UP000034119">
    <property type="component" value="Unassembled WGS sequence"/>
</dbReference>